<feature type="coiled-coil region" evidence="9">
    <location>
        <begin position="575"/>
        <end position="602"/>
    </location>
</feature>
<dbReference type="Gene3D" id="1.10.8.60">
    <property type="match status" value="1"/>
</dbReference>
<evidence type="ECO:0000256" key="2">
    <source>
        <dbReference type="ARBA" id="ARBA00010044"/>
    </source>
</evidence>
<comment type="cofactor">
    <cofactor evidence="1">
        <name>Zn(2+)</name>
        <dbReference type="ChEBI" id="CHEBI:29105"/>
    </cofactor>
</comment>
<dbReference type="SUPFAM" id="SSF52540">
    <property type="entry name" value="P-loop containing nucleoside triphosphate hydrolases"/>
    <property type="match status" value="1"/>
</dbReference>
<dbReference type="GO" id="GO:0030163">
    <property type="term" value="P:protein catabolic process"/>
    <property type="evidence" value="ECO:0007669"/>
    <property type="project" value="TreeGrafter"/>
</dbReference>
<evidence type="ECO:0000259" key="11">
    <source>
        <dbReference type="SMART" id="SM00382"/>
    </source>
</evidence>
<dbReference type="Pfam" id="PF01434">
    <property type="entry name" value="Peptidase_M41"/>
    <property type="match status" value="1"/>
</dbReference>
<evidence type="ECO:0000256" key="3">
    <source>
        <dbReference type="ARBA" id="ARBA00022670"/>
    </source>
</evidence>
<evidence type="ECO:0000256" key="7">
    <source>
        <dbReference type="ARBA" id="ARBA00023049"/>
    </source>
</evidence>
<gene>
    <name evidence="12" type="ORF">FAZ21_19810</name>
</gene>
<dbReference type="PANTHER" id="PTHR23076">
    <property type="entry name" value="METALLOPROTEASE M41 FTSH"/>
    <property type="match status" value="1"/>
</dbReference>
<reference evidence="12 13" key="1">
    <citation type="submission" date="2019-04" db="EMBL/GenBank/DDBJ databases">
        <title>Chitiniphilus eburnea sp. nov., a novel chitinolytic bacterium isolated from aquaculture sludge.</title>
        <authorList>
            <person name="Sheng M."/>
        </authorList>
    </citation>
    <scope>NUCLEOTIDE SEQUENCE [LARGE SCALE GENOMIC DNA]</scope>
    <source>
        <strain evidence="12 13">HX-2-15</strain>
    </source>
</reference>
<keyword evidence="9" id="KW-0175">Coiled coil</keyword>
<dbReference type="PROSITE" id="PS00674">
    <property type="entry name" value="AAA"/>
    <property type="match status" value="1"/>
</dbReference>
<keyword evidence="4" id="KW-0479">Metal-binding</keyword>
<comment type="similarity">
    <text evidence="8">Belongs to the AAA ATPase family.</text>
</comment>
<keyword evidence="6" id="KW-0862">Zinc</keyword>
<evidence type="ECO:0000256" key="10">
    <source>
        <dbReference type="SAM" id="Phobius"/>
    </source>
</evidence>
<dbReference type="InterPro" id="IPR041569">
    <property type="entry name" value="AAA_lid_3"/>
</dbReference>
<keyword evidence="8" id="KW-0067">ATP-binding</keyword>
<evidence type="ECO:0000256" key="5">
    <source>
        <dbReference type="ARBA" id="ARBA00022801"/>
    </source>
</evidence>
<evidence type="ECO:0000256" key="4">
    <source>
        <dbReference type="ARBA" id="ARBA00022723"/>
    </source>
</evidence>
<keyword evidence="10" id="KW-1133">Transmembrane helix</keyword>
<sequence>MPVGALRPPTRFCMLSRLLRNKTLLAGVAVLVIGAASWYGWQQHRDSAQQQALAASTLPQTAQAMREQPDAWFAAERDLSTLARDLDADRVAALGLARNSVLVSTRAGARYFVQDGRGTPVAQWALDRYRDHATPFQVVMLNNVSYDGAGNDAGSALELVGRSLNITLMLGLLGVMVWMVRGGGVGGRQYDLNLKVETTFDDVIGAKEAKHALQDIAAFLKTPESFAALGARPSAGVLMSGPPGTGKTLLARALAGECGVSFIAASGSDFTSKFYGVGPMKVKALFKAARKHAPCILFIDEIDGIGKRTSSGNGPAESEGNRIINQVLVEMDGFAPGDGVIVVGATNLVDNVDEALLREGRFDRRVHVKLPDVIDREGIFRLYADRVKTEAGIDYEQLARLTTGLSPAAVASIVNQATLLAAKAGKDAVGQREFQEAIEISRMGEINGAVRALTTEERERVAVHEAGHAVIAQLLNVGRVEKVTILPRGGALGVTLVSPPEDRHLHRKSELENRIVMLLGGRCAELLTYGEASTGAAHDLQEASRIALAMVAQYGFGGSGSLFNLAAIENPALVQPEMGNAIEEAKQLLSRLEEQCTAHLTSHAGALRHIVAELLDKETVPGNVVEQAVASISPELRAA</sequence>
<comment type="similarity">
    <text evidence="2">In the C-terminal section; belongs to the peptidase M41 family.</text>
</comment>
<dbReference type="GO" id="GO:0005524">
    <property type="term" value="F:ATP binding"/>
    <property type="evidence" value="ECO:0007669"/>
    <property type="project" value="UniProtKB-KW"/>
</dbReference>
<dbReference type="GO" id="GO:0005886">
    <property type="term" value="C:plasma membrane"/>
    <property type="evidence" value="ECO:0007669"/>
    <property type="project" value="TreeGrafter"/>
</dbReference>
<keyword evidence="3" id="KW-0645">Protease</keyword>
<organism evidence="12 13">
    <name type="scientific">Chitiniphilus eburneus</name>
    <dbReference type="NCBI Taxonomy" id="2571148"/>
    <lineage>
        <taxon>Bacteria</taxon>
        <taxon>Pseudomonadati</taxon>
        <taxon>Pseudomonadota</taxon>
        <taxon>Betaproteobacteria</taxon>
        <taxon>Neisseriales</taxon>
        <taxon>Chitinibacteraceae</taxon>
        <taxon>Chitiniphilus</taxon>
    </lineage>
</organism>
<protein>
    <submittedName>
        <fullName evidence="12">AAA family ATPase</fullName>
    </submittedName>
</protein>
<dbReference type="InterPro" id="IPR003959">
    <property type="entry name" value="ATPase_AAA_core"/>
</dbReference>
<keyword evidence="7" id="KW-0482">Metalloprotease</keyword>
<evidence type="ECO:0000256" key="8">
    <source>
        <dbReference type="RuleBase" id="RU003651"/>
    </source>
</evidence>
<evidence type="ECO:0000313" key="12">
    <source>
        <dbReference type="EMBL" id="TJZ62669.1"/>
    </source>
</evidence>
<dbReference type="GO" id="GO:0016887">
    <property type="term" value="F:ATP hydrolysis activity"/>
    <property type="evidence" value="ECO:0007669"/>
    <property type="project" value="InterPro"/>
</dbReference>
<dbReference type="SUPFAM" id="SSF140990">
    <property type="entry name" value="FtsH protease domain-like"/>
    <property type="match status" value="1"/>
</dbReference>
<dbReference type="SMART" id="SM00382">
    <property type="entry name" value="AAA"/>
    <property type="match status" value="1"/>
</dbReference>
<dbReference type="InterPro" id="IPR003593">
    <property type="entry name" value="AAA+_ATPase"/>
</dbReference>
<proteinExistence type="inferred from homology"/>
<evidence type="ECO:0000256" key="1">
    <source>
        <dbReference type="ARBA" id="ARBA00001947"/>
    </source>
</evidence>
<evidence type="ECO:0000256" key="6">
    <source>
        <dbReference type="ARBA" id="ARBA00022833"/>
    </source>
</evidence>
<dbReference type="AlphaFoldDB" id="A0A4U0P5T2"/>
<keyword evidence="5" id="KW-0378">Hydrolase</keyword>
<dbReference type="FunFam" id="3.40.50.300:FF:002568">
    <property type="entry name" value="Cell division protein (FtsH)"/>
    <property type="match status" value="1"/>
</dbReference>
<keyword evidence="13" id="KW-1185">Reference proteome</keyword>
<keyword evidence="10" id="KW-0812">Transmembrane</keyword>
<keyword evidence="8" id="KW-0547">Nucleotide-binding</keyword>
<dbReference type="GO" id="GO:0046872">
    <property type="term" value="F:metal ion binding"/>
    <property type="evidence" value="ECO:0007669"/>
    <property type="project" value="UniProtKB-KW"/>
</dbReference>
<dbReference type="GO" id="GO:0004222">
    <property type="term" value="F:metalloendopeptidase activity"/>
    <property type="evidence" value="ECO:0007669"/>
    <property type="project" value="InterPro"/>
</dbReference>
<dbReference type="InterPro" id="IPR000642">
    <property type="entry name" value="Peptidase_M41"/>
</dbReference>
<dbReference type="PANTHER" id="PTHR23076:SF97">
    <property type="entry name" value="ATP-DEPENDENT ZINC METALLOPROTEASE YME1L1"/>
    <property type="match status" value="1"/>
</dbReference>
<evidence type="ECO:0000313" key="13">
    <source>
        <dbReference type="Proteomes" id="UP000310016"/>
    </source>
</evidence>
<dbReference type="EMBL" id="SUMF01000063">
    <property type="protein sequence ID" value="TJZ62669.1"/>
    <property type="molecule type" value="Genomic_DNA"/>
</dbReference>
<dbReference type="OrthoDB" id="9809379at2"/>
<dbReference type="InterPro" id="IPR027417">
    <property type="entry name" value="P-loop_NTPase"/>
</dbReference>
<dbReference type="Pfam" id="PF17862">
    <property type="entry name" value="AAA_lid_3"/>
    <property type="match status" value="1"/>
</dbReference>
<dbReference type="InterPro" id="IPR037219">
    <property type="entry name" value="Peptidase_M41-like"/>
</dbReference>
<dbReference type="Proteomes" id="UP000310016">
    <property type="component" value="Unassembled WGS sequence"/>
</dbReference>
<comment type="caution">
    <text evidence="12">The sequence shown here is derived from an EMBL/GenBank/DDBJ whole genome shotgun (WGS) entry which is preliminary data.</text>
</comment>
<evidence type="ECO:0000256" key="9">
    <source>
        <dbReference type="SAM" id="Coils"/>
    </source>
</evidence>
<name>A0A4U0P5T2_9NEIS</name>
<accession>A0A4U0P5T2</accession>
<dbReference type="Gene3D" id="1.20.58.760">
    <property type="entry name" value="Peptidase M41"/>
    <property type="match status" value="1"/>
</dbReference>
<feature type="transmembrane region" description="Helical" evidence="10">
    <location>
        <begin position="24"/>
        <end position="41"/>
    </location>
</feature>
<feature type="domain" description="AAA+ ATPase" evidence="11">
    <location>
        <begin position="233"/>
        <end position="372"/>
    </location>
</feature>
<keyword evidence="10" id="KW-0472">Membrane</keyword>
<dbReference type="Gene3D" id="3.40.50.300">
    <property type="entry name" value="P-loop containing nucleotide triphosphate hydrolases"/>
    <property type="match status" value="1"/>
</dbReference>
<dbReference type="Pfam" id="PF00004">
    <property type="entry name" value="AAA"/>
    <property type="match status" value="1"/>
</dbReference>
<dbReference type="GO" id="GO:0006508">
    <property type="term" value="P:proteolysis"/>
    <property type="evidence" value="ECO:0007669"/>
    <property type="project" value="UniProtKB-KW"/>
</dbReference>
<dbReference type="GO" id="GO:0004176">
    <property type="term" value="F:ATP-dependent peptidase activity"/>
    <property type="evidence" value="ECO:0007669"/>
    <property type="project" value="InterPro"/>
</dbReference>
<dbReference type="InterPro" id="IPR003960">
    <property type="entry name" value="ATPase_AAA_CS"/>
</dbReference>